<keyword evidence="7" id="KW-0472">Membrane</keyword>
<evidence type="ECO:0000256" key="7">
    <source>
        <dbReference type="SAM" id="Phobius"/>
    </source>
</evidence>
<feature type="domain" description="Beta-ketoacyl-[acyl-carrier-protein] synthase III C-terminal" evidence="9">
    <location>
        <begin position="368"/>
        <end position="448"/>
    </location>
</feature>
<keyword evidence="11" id="KW-1185">Reference proteome</keyword>
<dbReference type="PANTHER" id="PTHR31561">
    <property type="entry name" value="3-KETOACYL-COA SYNTHASE"/>
    <property type="match status" value="1"/>
</dbReference>
<dbReference type="SUPFAM" id="SSF53901">
    <property type="entry name" value="Thiolase-like"/>
    <property type="match status" value="2"/>
</dbReference>
<protein>
    <recommendedName>
        <fullName evidence="6">3-ketoacyl-CoA synthase</fullName>
        <ecNumber evidence="6">2.3.1.-</ecNumber>
    </recommendedName>
</protein>
<dbReference type="Pfam" id="PF08392">
    <property type="entry name" value="FAE1_CUT1_RppA"/>
    <property type="match status" value="1"/>
</dbReference>
<dbReference type="GO" id="GO:0006633">
    <property type="term" value="P:fatty acid biosynthetic process"/>
    <property type="evidence" value="ECO:0007669"/>
    <property type="project" value="UniProtKB-UniPathway"/>
</dbReference>
<dbReference type="UniPathway" id="UPA00094"/>
<dbReference type="InterPro" id="IPR012392">
    <property type="entry name" value="3-ktacl-CoA_syn"/>
</dbReference>
<evidence type="ECO:0000313" key="11">
    <source>
        <dbReference type="Proteomes" id="UP000594263"/>
    </source>
</evidence>
<comment type="pathway">
    <text evidence="1 6">Lipid metabolism; fatty acid biosynthesis.</text>
</comment>
<organism evidence="10 11">
    <name type="scientific">Kalanchoe fedtschenkoi</name>
    <name type="common">Lavender scallops</name>
    <name type="synonym">South American air plant</name>
    <dbReference type="NCBI Taxonomy" id="63787"/>
    <lineage>
        <taxon>Eukaryota</taxon>
        <taxon>Viridiplantae</taxon>
        <taxon>Streptophyta</taxon>
        <taxon>Embryophyta</taxon>
        <taxon>Tracheophyta</taxon>
        <taxon>Spermatophyta</taxon>
        <taxon>Magnoliopsida</taxon>
        <taxon>eudicotyledons</taxon>
        <taxon>Gunneridae</taxon>
        <taxon>Pentapetalae</taxon>
        <taxon>Saxifragales</taxon>
        <taxon>Crassulaceae</taxon>
        <taxon>Kalanchoe</taxon>
    </lineage>
</organism>
<feature type="domain" description="FAE" evidence="8">
    <location>
        <begin position="68"/>
        <end position="350"/>
    </location>
</feature>
<dbReference type="CDD" id="cd00831">
    <property type="entry name" value="CHS_like"/>
    <property type="match status" value="1"/>
</dbReference>
<dbReference type="PIRSF" id="PIRSF036417">
    <property type="entry name" value="3-ktacl-CoA_syn"/>
    <property type="match status" value="1"/>
</dbReference>
<evidence type="ECO:0000259" key="9">
    <source>
        <dbReference type="Pfam" id="PF08541"/>
    </source>
</evidence>
<evidence type="ECO:0000256" key="6">
    <source>
        <dbReference type="PIRNR" id="PIRNR036417"/>
    </source>
</evidence>
<evidence type="ECO:0000313" key="10">
    <source>
        <dbReference type="EnsemblPlants" id="Kaladp0032s0060.1.v1.1.CDS.1"/>
    </source>
</evidence>
<name>A0A7N0TCI8_KALFE</name>
<dbReference type="InterPro" id="IPR013601">
    <property type="entry name" value="FAE1_typ3_polyketide_synth"/>
</dbReference>
<keyword evidence="7" id="KW-1133">Transmembrane helix</keyword>
<evidence type="ECO:0000256" key="5">
    <source>
        <dbReference type="ARBA" id="ARBA00047375"/>
    </source>
</evidence>
<feature type="transmembrane region" description="Helical" evidence="7">
    <location>
        <begin position="20"/>
        <end position="38"/>
    </location>
</feature>
<accession>A0A7N0TCI8</accession>
<dbReference type="EnsemblPlants" id="Kaladp0032s0060.1.v1.1">
    <property type="protein sequence ID" value="Kaladp0032s0060.1.v1.1.CDS.1"/>
    <property type="gene ID" value="Kaladp0032s0060.v1.1"/>
</dbReference>
<evidence type="ECO:0000256" key="1">
    <source>
        <dbReference type="ARBA" id="ARBA00005194"/>
    </source>
</evidence>
<dbReference type="EC" id="2.3.1.-" evidence="6"/>
<dbReference type="GO" id="GO:0016020">
    <property type="term" value="C:membrane"/>
    <property type="evidence" value="ECO:0007669"/>
    <property type="project" value="InterPro"/>
</dbReference>
<feature type="transmembrane region" description="Helical" evidence="7">
    <location>
        <begin position="45"/>
        <end position="64"/>
    </location>
</feature>
<dbReference type="InterPro" id="IPR016039">
    <property type="entry name" value="Thiolase-like"/>
</dbReference>
<comment type="catalytic activity">
    <reaction evidence="5">
        <text>a very-long-chain acyl-CoA + malonyl-CoA + H(+) = a very-long-chain 3-oxoacyl-CoA + CO2 + CoA</text>
        <dbReference type="Rhea" id="RHEA:32727"/>
        <dbReference type="ChEBI" id="CHEBI:15378"/>
        <dbReference type="ChEBI" id="CHEBI:16526"/>
        <dbReference type="ChEBI" id="CHEBI:57287"/>
        <dbReference type="ChEBI" id="CHEBI:57384"/>
        <dbReference type="ChEBI" id="CHEBI:90725"/>
        <dbReference type="ChEBI" id="CHEBI:90736"/>
        <dbReference type="EC" id="2.3.1.199"/>
    </reaction>
</comment>
<evidence type="ECO:0000259" key="8">
    <source>
        <dbReference type="Pfam" id="PF08392"/>
    </source>
</evidence>
<dbReference type="AlphaFoldDB" id="A0A7N0TCI8"/>
<keyword evidence="7" id="KW-0812">Transmembrane</keyword>
<dbReference type="InterPro" id="IPR013747">
    <property type="entry name" value="ACP_syn_III_C"/>
</dbReference>
<evidence type="ECO:0000256" key="3">
    <source>
        <dbReference type="ARBA" id="ARBA00022679"/>
    </source>
</evidence>
<proteinExistence type="inferred from homology"/>
<dbReference type="Gramene" id="Kaladp0032s0060.1.v1.1">
    <property type="protein sequence ID" value="Kaladp0032s0060.1.v1.1.CDS.1"/>
    <property type="gene ID" value="Kaladp0032s0060.v1.1"/>
</dbReference>
<dbReference type="GO" id="GO:0009922">
    <property type="term" value="F:fatty acid elongase activity"/>
    <property type="evidence" value="ECO:0007669"/>
    <property type="project" value="UniProtKB-EC"/>
</dbReference>
<evidence type="ECO:0000256" key="4">
    <source>
        <dbReference type="ARBA" id="ARBA00023315"/>
    </source>
</evidence>
<dbReference type="Proteomes" id="UP000594263">
    <property type="component" value="Unplaced"/>
</dbReference>
<sequence length="474" mass="52647">MASPSTVPIHSPPQLHSFQAKVVRISGLLATASALLFVRTWRPDLLYIWVLCIILLSLIIKMYLSANPPIYLVDFSCLKPPGHCRVPFAAFLENAAAFNVFQKDSIDFMSKVLHSSGTSEETYLPPPLHYIPPKTGHDDSISEVHMLLLPIIEDLLSKTKISPRDIGILIVNCSGFCPTPSLTSIIVNKFHLRSDIKTYNVSGMGCSAGTLAVDMAQHLLKVHRNTNALILSSEILSTGWYSGDLKPMLLLNCLFRMGSAAILLSNKPSAQHSAKYKLRQTLRSHFASNDDAYHIVFREEDAKGITGVMLNRESLKVAEHVIRTHVTAVSASILPLSEKLRHVFSLAMRKYLGKTWSVYVPNFKAVVQHYCLPTSGKMVIKEIGKGLKLGEAEMEAALMTFRRFGNQSASALWYELAYVEGKERVKQGDRVWQLGMGSGTKCNSVIWECIRPIKDQAQYGPWAGCIDKYPVSAD</sequence>
<keyword evidence="4 6" id="KW-0012">Acyltransferase</keyword>
<evidence type="ECO:0000256" key="2">
    <source>
        <dbReference type="ARBA" id="ARBA00005531"/>
    </source>
</evidence>
<reference evidence="10" key="1">
    <citation type="submission" date="2021-01" db="UniProtKB">
        <authorList>
            <consortium name="EnsemblPlants"/>
        </authorList>
    </citation>
    <scope>IDENTIFICATION</scope>
</reference>
<keyword evidence="3 6" id="KW-0808">Transferase</keyword>
<dbReference type="OMA" id="PKTHQRE"/>
<dbReference type="Pfam" id="PF08541">
    <property type="entry name" value="ACP_syn_III_C"/>
    <property type="match status" value="1"/>
</dbReference>
<dbReference type="Gene3D" id="3.40.47.10">
    <property type="match status" value="1"/>
</dbReference>
<comment type="similarity">
    <text evidence="2 6">Belongs to the thiolase-like superfamily. Chalcone/stilbene synthases family.</text>
</comment>